<keyword evidence="8" id="KW-1133">Transmembrane helix</keyword>
<dbReference type="InterPro" id="IPR023229">
    <property type="entry name" value="T2SS_M_periplasmic_sf"/>
</dbReference>
<proteinExistence type="inferred from homology"/>
<organism evidence="11 12">
    <name type="scientific">Chromatocurvus halotolerans</name>
    <dbReference type="NCBI Taxonomy" id="1132028"/>
    <lineage>
        <taxon>Bacteria</taxon>
        <taxon>Pseudomonadati</taxon>
        <taxon>Pseudomonadota</taxon>
        <taxon>Gammaproteobacteria</taxon>
        <taxon>Cellvibrionales</taxon>
        <taxon>Halieaceae</taxon>
        <taxon>Chromatocurvus</taxon>
    </lineage>
</organism>
<dbReference type="PIRSF" id="PIRSF006291">
    <property type="entry name" value="GspM"/>
    <property type="match status" value="1"/>
</dbReference>
<dbReference type="OrthoDB" id="6624834at2"/>
<keyword evidence="3 10" id="KW-0813">Transport</keyword>
<dbReference type="Gene3D" id="3.30.1360.100">
    <property type="entry name" value="General secretion pathway protein M, EpsM"/>
    <property type="match status" value="1"/>
</dbReference>
<gene>
    <name evidence="11" type="ORF">EV688_105117</name>
</gene>
<keyword evidence="12" id="KW-1185">Reference proteome</keyword>
<dbReference type="SUPFAM" id="SSF103054">
    <property type="entry name" value="General secretion pathway protein M, EpsM"/>
    <property type="match status" value="1"/>
</dbReference>
<evidence type="ECO:0000256" key="7">
    <source>
        <dbReference type="ARBA" id="ARBA00022927"/>
    </source>
</evidence>
<comment type="subcellular location">
    <subcellularLocation>
        <location evidence="1">Cell inner membrane</location>
        <topology evidence="1">Single-pass membrane protein</topology>
    </subcellularLocation>
</comment>
<reference evidence="11 12" key="1">
    <citation type="submission" date="2019-03" db="EMBL/GenBank/DDBJ databases">
        <title>Genomic Encyclopedia of Type Strains, Phase IV (KMG-IV): sequencing the most valuable type-strain genomes for metagenomic binning, comparative biology and taxonomic classification.</title>
        <authorList>
            <person name="Goeker M."/>
        </authorList>
    </citation>
    <scope>NUCLEOTIDE SEQUENCE [LARGE SCALE GENOMIC DNA]</scope>
    <source>
        <strain evidence="11 12">DSM 23344</strain>
    </source>
</reference>
<evidence type="ECO:0000256" key="5">
    <source>
        <dbReference type="ARBA" id="ARBA00022519"/>
    </source>
</evidence>
<keyword evidence="5 10" id="KW-0997">Cell inner membrane</keyword>
<evidence type="ECO:0000256" key="2">
    <source>
        <dbReference type="ARBA" id="ARBA00010637"/>
    </source>
</evidence>
<protein>
    <recommendedName>
        <fullName evidence="10">Type II secretion system protein M</fullName>
        <shortName evidence="10">T2SS protein M</shortName>
    </recommendedName>
    <alternativeName>
        <fullName evidence="10">General secretion pathway protein M</fullName>
    </alternativeName>
</protein>
<dbReference type="GO" id="GO:0005886">
    <property type="term" value="C:plasma membrane"/>
    <property type="evidence" value="ECO:0007669"/>
    <property type="project" value="UniProtKB-SubCell"/>
</dbReference>
<dbReference type="Pfam" id="PF04612">
    <property type="entry name" value="T2SSM"/>
    <property type="match status" value="1"/>
</dbReference>
<evidence type="ECO:0000256" key="3">
    <source>
        <dbReference type="ARBA" id="ARBA00022448"/>
    </source>
</evidence>
<comment type="caution">
    <text evidence="11">The sequence shown here is derived from an EMBL/GenBank/DDBJ whole genome shotgun (WGS) entry which is preliminary data.</text>
</comment>
<evidence type="ECO:0000256" key="9">
    <source>
        <dbReference type="ARBA" id="ARBA00023136"/>
    </source>
</evidence>
<sequence>MIRQWFSRFTGREQVSLLALAAALAVFVAYHLIWSPVAAARDEMVRRNLASAESLQRVSAMVSEIAQRRESGDSPAQGRSITALVNQSSLEQGLTVTRLQPNSRGEVQVRFEAAAFDALMRWLYQLESGEGALVTELSLSESGTPGRVNATVRVAGGG</sequence>
<evidence type="ECO:0000256" key="8">
    <source>
        <dbReference type="ARBA" id="ARBA00022989"/>
    </source>
</evidence>
<dbReference type="GO" id="GO:0015627">
    <property type="term" value="C:type II protein secretion system complex"/>
    <property type="evidence" value="ECO:0007669"/>
    <property type="project" value="InterPro"/>
</dbReference>
<dbReference type="AlphaFoldDB" id="A0A4R2KTQ0"/>
<comment type="similarity">
    <text evidence="2 10">Belongs to the GSP M family.</text>
</comment>
<evidence type="ECO:0000313" key="12">
    <source>
        <dbReference type="Proteomes" id="UP000294980"/>
    </source>
</evidence>
<evidence type="ECO:0000256" key="10">
    <source>
        <dbReference type="PIRNR" id="PIRNR006291"/>
    </source>
</evidence>
<comment type="function">
    <text evidence="10">Inner membrane component of the type II secretion system required for the energy-dependent secretion of extracellular factors such as proteases and toxins from the periplasm.</text>
</comment>
<evidence type="ECO:0000256" key="6">
    <source>
        <dbReference type="ARBA" id="ARBA00022692"/>
    </source>
</evidence>
<name>A0A4R2KTQ0_9GAMM</name>
<dbReference type="RefSeq" id="WP_117315524.1">
    <property type="nucleotide sequence ID" value="NZ_QQSW01000003.1"/>
</dbReference>
<keyword evidence="6" id="KW-0812">Transmembrane</keyword>
<evidence type="ECO:0000313" key="11">
    <source>
        <dbReference type="EMBL" id="TCO76157.1"/>
    </source>
</evidence>
<keyword evidence="4 10" id="KW-1003">Cell membrane</keyword>
<dbReference type="EMBL" id="SLWX01000005">
    <property type="protein sequence ID" value="TCO76157.1"/>
    <property type="molecule type" value="Genomic_DNA"/>
</dbReference>
<dbReference type="InterPro" id="IPR007690">
    <property type="entry name" value="T2SS_GspM"/>
</dbReference>
<keyword evidence="9 10" id="KW-0472">Membrane</keyword>
<accession>A0A4R2KTQ0</accession>
<dbReference type="Proteomes" id="UP000294980">
    <property type="component" value="Unassembled WGS sequence"/>
</dbReference>
<evidence type="ECO:0000256" key="1">
    <source>
        <dbReference type="ARBA" id="ARBA00004377"/>
    </source>
</evidence>
<evidence type="ECO:0000256" key="4">
    <source>
        <dbReference type="ARBA" id="ARBA00022475"/>
    </source>
</evidence>
<keyword evidence="7 10" id="KW-0653">Protein transport</keyword>
<dbReference type="GO" id="GO:0015628">
    <property type="term" value="P:protein secretion by the type II secretion system"/>
    <property type="evidence" value="ECO:0007669"/>
    <property type="project" value="InterPro"/>
</dbReference>